<accession>A0AAD6SH41</accession>
<name>A0AAD6SH41_9AGAR</name>
<feature type="compositionally biased region" description="Basic and acidic residues" evidence="1">
    <location>
        <begin position="30"/>
        <end position="41"/>
    </location>
</feature>
<sequence length="424" mass="45657">MTRRILTALYILSCVASANEKSGAGRRSLISREDQRDDGYDRQGGYAHGHGYESQPANHNTQAANNTAALERIISKRYDKRDGYDKGYGYNGRYSSGSYGGGYNTGGHTDGNRHGGGHNNETALQVLSNRNGTEFCSQYLAQTTQTVIETTLATKTNDLETVTATSTEQTTMTVTTAVATITNTFTTTSTEVDSTTVTTATTYLHGLQQKRRHIANQGLDRRLAHVAAAQHKRMQTRKRDMLPHWLQHFNETEVSSACSELVMPQITFQTATVTQTDTTTTTSQIGPTTTTATLTFTSTTLSLVTETDSTTTLTATTTATTAYAIATECAQPVHFASVTSDSATFYSTDVQPDADLCCAVCLNNSAGCGFYYLDSNHNCFISVANGTDESPDLQCPNGVSQYIYDTSSSDASGGLGPCGEARQK</sequence>
<evidence type="ECO:0000256" key="2">
    <source>
        <dbReference type="SAM" id="SignalP"/>
    </source>
</evidence>
<proteinExistence type="predicted"/>
<gene>
    <name evidence="3" type="ORF">C8F04DRAFT_1399296</name>
</gene>
<evidence type="ECO:0000313" key="3">
    <source>
        <dbReference type="EMBL" id="KAJ7027949.1"/>
    </source>
</evidence>
<reference evidence="3" key="1">
    <citation type="submission" date="2023-03" db="EMBL/GenBank/DDBJ databases">
        <title>Massive genome expansion in bonnet fungi (Mycena s.s.) driven by repeated elements and novel gene families across ecological guilds.</title>
        <authorList>
            <consortium name="Lawrence Berkeley National Laboratory"/>
            <person name="Harder C.B."/>
            <person name="Miyauchi S."/>
            <person name="Viragh M."/>
            <person name="Kuo A."/>
            <person name="Thoen E."/>
            <person name="Andreopoulos B."/>
            <person name="Lu D."/>
            <person name="Skrede I."/>
            <person name="Drula E."/>
            <person name="Henrissat B."/>
            <person name="Morin E."/>
            <person name="Kohler A."/>
            <person name="Barry K."/>
            <person name="LaButti K."/>
            <person name="Morin E."/>
            <person name="Salamov A."/>
            <person name="Lipzen A."/>
            <person name="Mereny Z."/>
            <person name="Hegedus B."/>
            <person name="Baldrian P."/>
            <person name="Stursova M."/>
            <person name="Weitz H."/>
            <person name="Taylor A."/>
            <person name="Grigoriev I.V."/>
            <person name="Nagy L.G."/>
            <person name="Martin F."/>
            <person name="Kauserud H."/>
        </authorList>
    </citation>
    <scope>NUCLEOTIDE SEQUENCE</scope>
    <source>
        <strain evidence="3">CBHHK200</strain>
    </source>
</reference>
<protein>
    <recommendedName>
        <fullName evidence="5">Apple domain-containing protein</fullName>
    </recommendedName>
</protein>
<dbReference type="Proteomes" id="UP001218188">
    <property type="component" value="Unassembled WGS sequence"/>
</dbReference>
<evidence type="ECO:0000256" key="1">
    <source>
        <dbReference type="SAM" id="MobiDB-lite"/>
    </source>
</evidence>
<evidence type="ECO:0008006" key="5">
    <source>
        <dbReference type="Google" id="ProtNLM"/>
    </source>
</evidence>
<dbReference type="AlphaFoldDB" id="A0AAD6SH41"/>
<comment type="caution">
    <text evidence="3">The sequence shown here is derived from an EMBL/GenBank/DDBJ whole genome shotgun (WGS) entry which is preliminary data.</text>
</comment>
<feature type="signal peptide" evidence="2">
    <location>
        <begin position="1"/>
        <end position="18"/>
    </location>
</feature>
<feature type="region of interest" description="Disordered" evidence="1">
    <location>
        <begin position="23"/>
        <end position="59"/>
    </location>
</feature>
<organism evidence="3 4">
    <name type="scientific">Mycena alexandri</name>
    <dbReference type="NCBI Taxonomy" id="1745969"/>
    <lineage>
        <taxon>Eukaryota</taxon>
        <taxon>Fungi</taxon>
        <taxon>Dikarya</taxon>
        <taxon>Basidiomycota</taxon>
        <taxon>Agaricomycotina</taxon>
        <taxon>Agaricomycetes</taxon>
        <taxon>Agaricomycetidae</taxon>
        <taxon>Agaricales</taxon>
        <taxon>Marasmiineae</taxon>
        <taxon>Mycenaceae</taxon>
        <taxon>Mycena</taxon>
    </lineage>
</organism>
<feature type="chain" id="PRO_5042139853" description="Apple domain-containing protein" evidence="2">
    <location>
        <begin position="19"/>
        <end position="424"/>
    </location>
</feature>
<keyword evidence="4" id="KW-1185">Reference proteome</keyword>
<keyword evidence="2" id="KW-0732">Signal</keyword>
<evidence type="ECO:0000313" key="4">
    <source>
        <dbReference type="Proteomes" id="UP001218188"/>
    </source>
</evidence>
<dbReference type="EMBL" id="JARJCM010000118">
    <property type="protein sequence ID" value="KAJ7027949.1"/>
    <property type="molecule type" value="Genomic_DNA"/>
</dbReference>